<evidence type="ECO:0000313" key="2">
    <source>
        <dbReference type="EMBL" id="KAE8266556.1"/>
    </source>
</evidence>
<keyword evidence="3" id="KW-1185">Reference proteome</keyword>
<dbReference type="Gene3D" id="3.30.450.30">
    <property type="entry name" value="Dynein light chain 2a, cytoplasmic"/>
    <property type="match status" value="1"/>
</dbReference>
<name>A0A8X7N6J9_9BASI</name>
<accession>A0A8X7N6J9</accession>
<dbReference type="Proteomes" id="UP000078113">
    <property type="component" value="Unassembled WGS sequence"/>
</dbReference>
<comment type="caution">
    <text evidence="2">The sequence shown here is derived from an EMBL/GenBank/DDBJ whole genome shotgun (WGS) entry which is preliminary data.</text>
</comment>
<evidence type="ECO:0000313" key="3">
    <source>
        <dbReference type="Proteomes" id="UP000078113"/>
    </source>
</evidence>
<feature type="compositionally biased region" description="Acidic residues" evidence="1">
    <location>
        <begin position="96"/>
        <end position="107"/>
    </location>
</feature>
<feature type="compositionally biased region" description="Pro residues" evidence="1">
    <location>
        <begin position="61"/>
        <end position="71"/>
    </location>
</feature>
<dbReference type="SUPFAM" id="SSF103196">
    <property type="entry name" value="Roadblock/LC7 domain"/>
    <property type="match status" value="1"/>
</dbReference>
<reference evidence="2" key="2">
    <citation type="journal article" date="2019" name="IMA Fungus">
        <title>Genome sequencing and comparison of five Tilletia species to identify candidate genes for the detection of regulated species infecting wheat.</title>
        <authorList>
            <person name="Nguyen H.D.T."/>
            <person name="Sultana T."/>
            <person name="Kesanakurti P."/>
            <person name="Hambleton S."/>
        </authorList>
    </citation>
    <scope>NUCLEOTIDE SEQUENCE</scope>
    <source>
        <strain evidence="2">DAOMC 236422</strain>
    </source>
</reference>
<gene>
    <name evidence="2" type="ORF">A4X09_0g5795</name>
</gene>
<dbReference type="EMBL" id="LWDG02000319">
    <property type="protein sequence ID" value="KAE8266556.1"/>
    <property type="molecule type" value="Genomic_DNA"/>
</dbReference>
<organism evidence="2 3">
    <name type="scientific">Tilletia walkeri</name>
    <dbReference type="NCBI Taxonomy" id="117179"/>
    <lineage>
        <taxon>Eukaryota</taxon>
        <taxon>Fungi</taxon>
        <taxon>Dikarya</taxon>
        <taxon>Basidiomycota</taxon>
        <taxon>Ustilaginomycotina</taxon>
        <taxon>Exobasidiomycetes</taxon>
        <taxon>Tilletiales</taxon>
        <taxon>Tilletiaceae</taxon>
        <taxon>Tilletia</taxon>
    </lineage>
</organism>
<feature type="compositionally biased region" description="Low complexity" evidence="1">
    <location>
        <begin position="108"/>
        <end position="121"/>
    </location>
</feature>
<dbReference type="AlphaFoldDB" id="A0A8X7N6J9"/>
<proteinExistence type="predicted"/>
<reference evidence="2" key="1">
    <citation type="submission" date="2016-04" db="EMBL/GenBank/DDBJ databases">
        <authorList>
            <person name="Nguyen H.D."/>
            <person name="Samba Siva P."/>
            <person name="Cullis J."/>
            <person name="Levesque C.A."/>
            <person name="Hambleton S."/>
        </authorList>
    </citation>
    <scope>NUCLEOTIDE SEQUENCE</scope>
    <source>
        <strain evidence="2">DAOMC 236422</strain>
    </source>
</reference>
<protein>
    <submittedName>
        <fullName evidence="2">Uncharacterized protein</fullName>
    </submittedName>
</protein>
<evidence type="ECO:0000256" key="1">
    <source>
        <dbReference type="SAM" id="MobiDB-lite"/>
    </source>
</evidence>
<sequence>MTEKALPDFCFTASPSYNSTTLKPALTSLAPPVSLGDQDRELRVAFSPIDIQRKPHDLSTAPPPPGSPMPPSAGILYDEEGSEYASVDETRSAVSSDDDDEDTDTVDEAASGSSIQIGADQTGDDGDATTIAPRPSKDPFESIPQEPLPWDIESTLSKITTTHRSVTGTLVLTRTDCAIVRATGPAFDPSGPGSHERGTRLIRLVKMVKRIMAVVDEEVQHVDEENETDLLRVRSKFFEALITPGELPLLNAAEQLADLRRFALVLRAEIHPGGLPGPRFANLNSSSQI</sequence>
<feature type="region of interest" description="Disordered" evidence="1">
    <location>
        <begin position="47"/>
        <end position="147"/>
    </location>
</feature>